<dbReference type="InterPro" id="IPR027417">
    <property type="entry name" value="P-loop_NTPase"/>
</dbReference>
<dbReference type="eggNOG" id="KOG2878">
    <property type="taxonomic scope" value="Eukaryota"/>
</dbReference>
<dbReference type="InParanoid" id="D8U4S9"/>
<dbReference type="KEGG" id="vcn:VOLCADRAFT_94435"/>
<protein>
    <recommendedName>
        <fullName evidence="2">Phosphoribulokinase/uridine kinase domain-containing protein</fullName>
    </recommendedName>
</protein>
<dbReference type="STRING" id="3068.D8U4S9"/>
<dbReference type="GO" id="GO:0016301">
    <property type="term" value="F:kinase activity"/>
    <property type="evidence" value="ECO:0007669"/>
    <property type="project" value="InterPro"/>
</dbReference>
<keyword evidence="1" id="KW-0472">Membrane</keyword>
<dbReference type="Gene3D" id="3.40.50.300">
    <property type="entry name" value="P-loop containing nucleotide triphosphate hydrolases"/>
    <property type="match status" value="1"/>
</dbReference>
<feature type="transmembrane region" description="Helical" evidence="1">
    <location>
        <begin position="7"/>
        <end position="27"/>
    </location>
</feature>
<gene>
    <name evidence="3" type="ORF">VOLCADRAFT_94435</name>
</gene>
<dbReference type="EMBL" id="GL378358">
    <property type="protein sequence ID" value="EFJ45240.1"/>
    <property type="molecule type" value="Genomic_DNA"/>
</dbReference>
<accession>D8U4S9</accession>
<reference evidence="3 4" key="1">
    <citation type="journal article" date="2010" name="Science">
        <title>Genomic analysis of organismal complexity in the multicellular green alga Volvox carteri.</title>
        <authorList>
            <person name="Prochnik S.E."/>
            <person name="Umen J."/>
            <person name="Nedelcu A.M."/>
            <person name="Hallmann A."/>
            <person name="Miller S.M."/>
            <person name="Nishii I."/>
            <person name="Ferris P."/>
            <person name="Kuo A."/>
            <person name="Mitros T."/>
            <person name="Fritz-Laylin L.K."/>
            <person name="Hellsten U."/>
            <person name="Chapman J."/>
            <person name="Simakov O."/>
            <person name="Rensing S.A."/>
            <person name="Terry A."/>
            <person name="Pangilinan J."/>
            <person name="Kapitonov V."/>
            <person name="Jurka J."/>
            <person name="Salamov A."/>
            <person name="Shapiro H."/>
            <person name="Schmutz J."/>
            <person name="Grimwood J."/>
            <person name="Lindquist E."/>
            <person name="Lucas S."/>
            <person name="Grigoriev I.V."/>
            <person name="Schmitt R."/>
            <person name="Kirk D."/>
            <person name="Rokhsar D.S."/>
        </authorList>
    </citation>
    <scope>NUCLEOTIDE SEQUENCE [LARGE SCALE GENOMIC DNA]</scope>
    <source>
        <strain evidence="4">f. Nagariensis / Eve</strain>
    </source>
</reference>
<keyword evidence="1" id="KW-0812">Transmembrane</keyword>
<dbReference type="PANTHER" id="PTHR10285">
    <property type="entry name" value="URIDINE KINASE"/>
    <property type="match status" value="1"/>
</dbReference>
<dbReference type="SUPFAM" id="SSF52540">
    <property type="entry name" value="P-loop containing nucleoside triphosphate hydrolases"/>
    <property type="match status" value="1"/>
</dbReference>
<dbReference type="Proteomes" id="UP000001058">
    <property type="component" value="Unassembled WGS sequence"/>
</dbReference>
<dbReference type="GO" id="GO:0005524">
    <property type="term" value="F:ATP binding"/>
    <property type="evidence" value="ECO:0007669"/>
    <property type="project" value="InterPro"/>
</dbReference>
<evidence type="ECO:0000313" key="4">
    <source>
        <dbReference type="Proteomes" id="UP000001058"/>
    </source>
</evidence>
<dbReference type="Pfam" id="PF00485">
    <property type="entry name" value="PRK"/>
    <property type="match status" value="1"/>
</dbReference>
<dbReference type="FunCoup" id="D8U4S9">
    <property type="interactions" value="778"/>
</dbReference>
<dbReference type="RefSeq" id="XP_002953616.1">
    <property type="nucleotide sequence ID" value="XM_002953570.1"/>
</dbReference>
<evidence type="ECO:0000313" key="3">
    <source>
        <dbReference type="EMBL" id="EFJ45240.1"/>
    </source>
</evidence>
<sequence length="329" mass="36825">MLTLQPLFSRFFVAASFINAFIVFNVFHALPFSSLVPFAVSHQTYDRLRIYHYYLPVYWWVSQQLEQHRKAGHQTALVLGISAPQGCGKTTLVEQLQQLFTWLGHRAASVSIDDFYLTHTDQKDLAARHPGNRLLQLRGNAGTHDLGLGSETLKRLRELRSAGDTAAVPRYDKSAFGGLGDRADPSTWPVVSGPLDVVLFEGWMSGFAPLEPSAAEAVEPALAAVNEQLRSYRTTWDELVDSWLVIRIGDPQWVYKWRLQAEERMKAGGKPGMSAEQIADFVSRFMPAYTAYLPGLYTRGPTTARHGRTLVIEVDQNRSPLAQQPNPVV</sequence>
<evidence type="ECO:0000256" key="1">
    <source>
        <dbReference type="SAM" id="Phobius"/>
    </source>
</evidence>
<feature type="domain" description="Phosphoribulokinase/uridine kinase" evidence="2">
    <location>
        <begin position="78"/>
        <end position="204"/>
    </location>
</feature>
<dbReference type="GeneID" id="9616345"/>
<dbReference type="AlphaFoldDB" id="D8U4S9"/>
<organism evidence="4">
    <name type="scientific">Volvox carteri f. nagariensis</name>
    <dbReference type="NCBI Taxonomy" id="3068"/>
    <lineage>
        <taxon>Eukaryota</taxon>
        <taxon>Viridiplantae</taxon>
        <taxon>Chlorophyta</taxon>
        <taxon>core chlorophytes</taxon>
        <taxon>Chlorophyceae</taxon>
        <taxon>CS clade</taxon>
        <taxon>Chlamydomonadales</taxon>
        <taxon>Volvocaceae</taxon>
        <taxon>Volvox</taxon>
    </lineage>
</organism>
<dbReference type="OrthoDB" id="347435at2759"/>
<keyword evidence="4" id="KW-1185">Reference proteome</keyword>
<evidence type="ECO:0000259" key="2">
    <source>
        <dbReference type="Pfam" id="PF00485"/>
    </source>
</evidence>
<dbReference type="InterPro" id="IPR006083">
    <property type="entry name" value="PRK/URK"/>
</dbReference>
<keyword evidence="1" id="KW-1133">Transmembrane helix</keyword>
<proteinExistence type="predicted"/>
<name>D8U4S9_VOLCA</name>